<keyword evidence="8" id="KW-1185">Reference proteome</keyword>
<feature type="transmembrane region" description="Helical" evidence="5">
    <location>
        <begin position="288"/>
        <end position="307"/>
    </location>
</feature>
<feature type="transmembrane region" description="Helical" evidence="5">
    <location>
        <begin position="546"/>
        <end position="563"/>
    </location>
</feature>
<evidence type="ECO:0000313" key="8">
    <source>
        <dbReference type="Proteomes" id="UP000748531"/>
    </source>
</evidence>
<feature type="transmembrane region" description="Helical" evidence="5">
    <location>
        <begin position="259"/>
        <end position="282"/>
    </location>
</feature>
<name>A0A8J4TS11_9TREM</name>
<feature type="transmembrane region" description="Helical" evidence="5">
    <location>
        <begin position="202"/>
        <end position="220"/>
    </location>
</feature>
<keyword evidence="3 5" id="KW-1133">Transmembrane helix</keyword>
<evidence type="ECO:0000256" key="3">
    <source>
        <dbReference type="ARBA" id="ARBA00022989"/>
    </source>
</evidence>
<proteinExistence type="predicted"/>
<feature type="domain" description="Major facilitator superfamily (MFS) profile" evidence="6">
    <location>
        <begin position="103"/>
        <end position="567"/>
    </location>
</feature>
<reference evidence="7" key="1">
    <citation type="submission" date="2019-05" db="EMBL/GenBank/DDBJ databases">
        <title>Annotation for the trematode Paragonimus heterotremus.</title>
        <authorList>
            <person name="Choi Y.-J."/>
        </authorList>
    </citation>
    <scope>NUCLEOTIDE SEQUENCE</scope>
    <source>
        <strain evidence="7">LC</strain>
    </source>
</reference>
<dbReference type="Proteomes" id="UP000748531">
    <property type="component" value="Unassembled WGS sequence"/>
</dbReference>
<dbReference type="InterPro" id="IPR020846">
    <property type="entry name" value="MFS_dom"/>
</dbReference>
<dbReference type="EMBL" id="LUCH01000330">
    <property type="protein sequence ID" value="KAF5405434.1"/>
    <property type="molecule type" value="Genomic_DNA"/>
</dbReference>
<dbReference type="InterPro" id="IPR036259">
    <property type="entry name" value="MFS_trans_sf"/>
</dbReference>
<protein>
    <submittedName>
        <fullName evidence="7">Transporter major facilitator family protein</fullName>
    </submittedName>
</protein>
<dbReference type="OrthoDB" id="5141738at2759"/>
<evidence type="ECO:0000313" key="7">
    <source>
        <dbReference type="EMBL" id="KAF5405434.1"/>
    </source>
</evidence>
<dbReference type="PROSITE" id="PS50850">
    <property type="entry name" value="MFS"/>
    <property type="match status" value="1"/>
</dbReference>
<evidence type="ECO:0000256" key="2">
    <source>
        <dbReference type="ARBA" id="ARBA00022692"/>
    </source>
</evidence>
<sequence length="598" mass="66713">MGLQSKEIPSEECTNRFEQLNVDRFLEESVNPAGLWQWSLALYLMLSTPVPYIFPVYANSASPHRCVMETRVEDFARNLSLSFEQIASVIGPWFDERNLSNGSERNEIFGCFRYTLNWSMVNLKEIFSAIKLESSNTTESCPYGYVFQPSSLSYPGNVIAEFETVCQRKWLVPTGTTIYMVGMLIGFILGGWSGYRFGRVKTLWIFCSVEVAGAIGVSLSRNYVSYVVLRALVAVGNAVKMSVGNVLVIELTVARYRSIFNAVLSVGLDFGHLSLIALSAYFVPDWRWLNIAMISPAFLGLFYPVLLSESPRWLISRGRFREAVSQLFTGYRINHMGLNQPDGLRNLNTFDLAAEVFETEFKAQHMSSKVQGTCHFCAVFKPFSSRQLTMTTVLGSIAMFGISMCLFGLFYYANNLKASIYMFGFLSALTGIPSTACTALIYRMCSTRRRPLMLVVAMASGCLFASSLSYTVQTTPPDLILTVGVNVSIVLLTVCICLSYVYIPELFPSEVRTIGFGLVFGCSRLGTMLCPYVNELDRQVKHGIPLLVYAVTLVLVLFTMLGLPDTRGHDLPNFVHSGLTTTAQELERAQVVTHDVRV</sequence>
<keyword evidence="2 5" id="KW-0812">Transmembrane</keyword>
<evidence type="ECO:0000256" key="1">
    <source>
        <dbReference type="ARBA" id="ARBA00004141"/>
    </source>
</evidence>
<gene>
    <name evidence="7" type="ORF">PHET_01167</name>
</gene>
<feature type="transmembrane region" description="Helical" evidence="5">
    <location>
        <begin position="393"/>
        <end position="413"/>
    </location>
</feature>
<dbReference type="AlphaFoldDB" id="A0A8J4TS11"/>
<feature type="transmembrane region" description="Helical" evidence="5">
    <location>
        <begin position="479"/>
        <end position="502"/>
    </location>
</feature>
<dbReference type="InterPro" id="IPR005828">
    <property type="entry name" value="MFS_sugar_transport-like"/>
</dbReference>
<dbReference type="GO" id="GO:0016020">
    <property type="term" value="C:membrane"/>
    <property type="evidence" value="ECO:0007669"/>
    <property type="project" value="UniProtKB-SubCell"/>
</dbReference>
<dbReference type="SUPFAM" id="SSF103473">
    <property type="entry name" value="MFS general substrate transporter"/>
    <property type="match status" value="1"/>
</dbReference>
<keyword evidence="4 5" id="KW-0472">Membrane</keyword>
<accession>A0A8J4TS11</accession>
<dbReference type="Pfam" id="PF00083">
    <property type="entry name" value="Sugar_tr"/>
    <property type="match status" value="1"/>
</dbReference>
<evidence type="ECO:0000256" key="4">
    <source>
        <dbReference type="ARBA" id="ARBA00023136"/>
    </source>
</evidence>
<feature type="transmembrane region" description="Helical" evidence="5">
    <location>
        <begin position="170"/>
        <end position="190"/>
    </location>
</feature>
<dbReference type="PANTHER" id="PTHR24064">
    <property type="entry name" value="SOLUTE CARRIER FAMILY 22 MEMBER"/>
    <property type="match status" value="1"/>
</dbReference>
<dbReference type="Gene3D" id="1.20.1250.20">
    <property type="entry name" value="MFS general substrate transporter like domains"/>
    <property type="match status" value="1"/>
</dbReference>
<evidence type="ECO:0000259" key="6">
    <source>
        <dbReference type="PROSITE" id="PS50850"/>
    </source>
</evidence>
<feature type="transmembrane region" description="Helical" evidence="5">
    <location>
        <begin position="226"/>
        <end position="247"/>
    </location>
</feature>
<comment type="subcellular location">
    <subcellularLocation>
        <location evidence="1">Membrane</location>
        <topology evidence="1">Multi-pass membrane protein</topology>
    </subcellularLocation>
</comment>
<comment type="caution">
    <text evidence="7">The sequence shown here is derived from an EMBL/GenBank/DDBJ whole genome shotgun (WGS) entry which is preliminary data.</text>
</comment>
<dbReference type="GO" id="GO:0022857">
    <property type="term" value="F:transmembrane transporter activity"/>
    <property type="evidence" value="ECO:0007669"/>
    <property type="project" value="InterPro"/>
</dbReference>
<feature type="transmembrane region" description="Helical" evidence="5">
    <location>
        <begin position="419"/>
        <end position="442"/>
    </location>
</feature>
<organism evidence="7 8">
    <name type="scientific">Paragonimus heterotremus</name>
    <dbReference type="NCBI Taxonomy" id="100268"/>
    <lineage>
        <taxon>Eukaryota</taxon>
        <taxon>Metazoa</taxon>
        <taxon>Spiralia</taxon>
        <taxon>Lophotrochozoa</taxon>
        <taxon>Platyhelminthes</taxon>
        <taxon>Trematoda</taxon>
        <taxon>Digenea</taxon>
        <taxon>Plagiorchiida</taxon>
        <taxon>Troglotremata</taxon>
        <taxon>Troglotrematidae</taxon>
        <taxon>Paragonimus</taxon>
    </lineage>
</organism>
<feature type="transmembrane region" description="Helical" evidence="5">
    <location>
        <begin position="454"/>
        <end position="473"/>
    </location>
</feature>
<evidence type="ECO:0000256" key="5">
    <source>
        <dbReference type="SAM" id="Phobius"/>
    </source>
</evidence>
<feature type="transmembrane region" description="Helical" evidence="5">
    <location>
        <begin position="514"/>
        <end position="534"/>
    </location>
</feature>